<evidence type="ECO:0000313" key="2">
    <source>
        <dbReference type="Proteomes" id="UP000814140"/>
    </source>
</evidence>
<feature type="non-terminal residue" evidence="1">
    <location>
        <position position="88"/>
    </location>
</feature>
<protein>
    <submittedName>
        <fullName evidence="1">Uncharacterized protein</fullName>
    </submittedName>
</protein>
<accession>A0ACB8SNY0</accession>
<comment type="caution">
    <text evidence="1">The sequence shown here is derived from an EMBL/GenBank/DDBJ whole genome shotgun (WGS) entry which is preliminary data.</text>
</comment>
<reference evidence="1" key="1">
    <citation type="submission" date="2021-03" db="EMBL/GenBank/DDBJ databases">
        <authorList>
            <consortium name="DOE Joint Genome Institute"/>
            <person name="Ahrendt S."/>
            <person name="Looney B.P."/>
            <person name="Miyauchi S."/>
            <person name="Morin E."/>
            <person name="Drula E."/>
            <person name="Courty P.E."/>
            <person name="Chicoki N."/>
            <person name="Fauchery L."/>
            <person name="Kohler A."/>
            <person name="Kuo A."/>
            <person name="Labutti K."/>
            <person name="Pangilinan J."/>
            <person name="Lipzen A."/>
            <person name="Riley R."/>
            <person name="Andreopoulos W."/>
            <person name="He G."/>
            <person name="Johnson J."/>
            <person name="Barry K.W."/>
            <person name="Grigoriev I.V."/>
            <person name="Nagy L."/>
            <person name="Hibbett D."/>
            <person name="Henrissat B."/>
            <person name="Matheny P.B."/>
            <person name="Labbe J."/>
            <person name="Martin F."/>
        </authorList>
    </citation>
    <scope>NUCLEOTIDE SEQUENCE</scope>
    <source>
        <strain evidence="1">HHB10654</strain>
    </source>
</reference>
<keyword evidence="2" id="KW-1185">Reference proteome</keyword>
<organism evidence="1 2">
    <name type="scientific">Artomyces pyxidatus</name>
    <dbReference type="NCBI Taxonomy" id="48021"/>
    <lineage>
        <taxon>Eukaryota</taxon>
        <taxon>Fungi</taxon>
        <taxon>Dikarya</taxon>
        <taxon>Basidiomycota</taxon>
        <taxon>Agaricomycotina</taxon>
        <taxon>Agaricomycetes</taxon>
        <taxon>Russulales</taxon>
        <taxon>Auriscalpiaceae</taxon>
        <taxon>Artomyces</taxon>
    </lineage>
</organism>
<reference evidence="1" key="2">
    <citation type="journal article" date="2022" name="New Phytol.">
        <title>Evolutionary transition to the ectomycorrhizal habit in the genomes of a hyperdiverse lineage of mushroom-forming fungi.</title>
        <authorList>
            <person name="Looney B."/>
            <person name="Miyauchi S."/>
            <person name="Morin E."/>
            <person name="Drula E."/>
            <person name="Courty P.E."/>
            <person name="Kohler A."/>
            <person name="Kuo A."/>
            <person name="LaButti K."/>
            <person name="Pangilinan J."/>
            <person name="Lipzen A."/>
            <person name="Riley R."/>
            <person name="Andreopoulos W."/>
            <person name="He G."/>
            <person name="Johnson J."/>
            <person name="Nolan M."/>
            <person name="Tritt A."/>
            <person name="Barry K.W."/>
            <person name="Grigoriev I.V."/>
            <person name="Nagy L.G."/>
            <person name="Hibbett D."/>
            <person name="Henrissat B."/>
            <person name="Matheny P.B."/>
            <person name="Labbe J."/>
            <person name="Martin F.M."/>
        </authorList>
    </citation>
    <scope>NUCLEOTIDE SEQUENCE</scope>
    <source>
        <strain evidence="1">HHB10654</strain>
    </source>
</reference>
<dbReference type="EMBL" id="MU277240">
    <property type="protein sequence ID" value="KAI0057952.1"/>
    <property type="molecule type" value="Genomic_DNA"/>
</dbReference>
<name>A0ACB8SNY0_9AGAM</name>
<sequence length="88" mass="9405">MLGAWLATCIGVTASGVIWVQVHQVKIPCDYELIIDVLSGAQILAPQLTEYSIHVSSAVTLDPKPDSLAPGCASLTMDARAVRKVMRI</sequence>
<evidence type="ECO:0000313" key="1">
    <source>
        <dbReference type="EMBL" id="KAI0057952.1"/>
    </source>
</evidence>
<dbReference type="Proteomes" id="UP000814140">
    <property type="component" value="Unassembled WGS sequence"/>
</dbReference>
<gene>
    <name evidence="1" type="ORF">BV25DRAFT_1830500</name>
</gene>
<proteinExistence type="predicted"/>